<dbReference type="Proteomes" id="UP000735302">
    <property type="component" value="Unassembled WGS sequence"/>
</dbReference>
<dbReference type="AlphaFoldDB" id="A0AAV3YKT0"/>
<accession>A0AAV3YKT0</accession>
<evidence type="ECO:0000313" key="1">
    <source>
        <dbReference type="EMBL" id="GFN83719.1"/>
    </source>
</evidence>
<proteinExistence type="predicted"/>
<name>A0AAV3YKT0_9GAST</name>
<dbReference type="EMBL" id="BLXT01001211">
    <property type="protein sequence ID" value="GFN83719.1"/>
    <property type="molecule type" value="Genomic_DNA"/>
</dbReference>
<comment type="caution">
    <text evidence="1">The sequence shown here is derived from an EMBL/GenBank/DDBJ whole genome shotgun (WGS) entry which is preliminary data.</text>
</comment>
<reference evidence="1 2" key="1">
    <citation type="journal article" date="2021" name="Elife">
        <title>Chloroplast acquisition without the gene transfer in kleptoplastic sea slugs, Plakobranchus ocellatus.</title>
        <authorList>
            <person name="Maeda T."/>
            <person name="Takahashi S."/>
            <person name="Yoshida T."/>
            <person name="Shimamura S."/>
            <person name="Takaki Y."/>
            <person name="Nagai Y."/>
            <person name="Toyoda A."/>
            <person name="Suzuki Y."/>
            <person name="Arimoto A."/>
            <person name="Ishii H."/>
            <person name="Satoh N."/>
            <person name="Nishiyama T."/>
            <person name="Hasebe M."/>
            <person name="Maruyama T."/>
            <person name="Minagawa J."/>
            <person name="Obokata J."/>
            <person name="Shigenobu S."/>
        </authorList>
    </citation>
    <scope>NUCLEOTIDE SEQUENCE [LARGE SCALE GENOMIC DNA]</scope>
</reference>
<sequence>MYVYPDHLHPHFTSRVQVTSIYTAFFQLMVTNEAGGGGGRKGNSHDRRQLQVCNMSNTSMHVISRSSTPLIPTSSALTHTHKIRYLQHGTDRRK</sequence>
<gene>
    <name evidence="1" type="ORF">PoB_001022500</name>
</gene>
<protein>
    <submittedName>
        <fullName evidence="1">Uncharacterized protein</fullName>
    </submittedName>
</protein>
<keyword evidence="2" id="KW-1185">Reference proteome</keyword>
<organism evidence="1 2">
    <name type="scientific">Plakobranchus ocellatus</name>
    <dbReference type="NCBI Taxonomy" id="259542"/>
    <lineage>
        <taxon>Eukaryota</taxon>
        <taxon>Metazoa</taxon>
        <taxon>Spiralia</taxon>
        <taxon>Lophotrochozoa</taxon>
        <taxon>Mollusca</taxon>
        <taxon>Gastropoda</taxon>
        <taxon>Heterobranchia</taxon>
        <taxon>Euthyneura</taxon>
        <taxon>Panpulmonata</taxon>
        <taxon>Sacoglossa</taxon>
        <taxon>Placobranchoidea</taxon>
        <taxon>Plakobranchidae</taxon>
        <taxon>Plakobranchus</taxon>
    </lineage>
</organism>
<evidence type="ECO:0000313" key="2">
    <source>
        <dbReference type="Proteomes" id="UP000735302"/>
    </source>
</evidence>